<dbReference type="Proteomes" id="UP000494165">
    <property type="component" value="Unassembled WGS sequence"/>
</dbReference>
<evidence type="ECO:0000313" key="3">
    <source>
        <dbReference type="Proteomes" id="UP000494165"/>
    </source>
</evidence>
<dbReference type="AlphaFoldDB" id="A0A8S1D9J9"/>
<feature type="chain" id="PRO_5035905560" description="Secreted protein" evidence="1">
    <location>
        <begin position="26"/>
        <end position="78"/>
    </location>
</feature>
<organism evidence="2 3">
    <name type="scientific">Cloeon dipterum</name>
    <dbReference type="NCBI Taxonomy" id="197152"/>
    <lineage>
        <taxon>Eukaryota</taxon>
        <taxon>Metazoa</taxon>
        <taxon>Ecdysozoa</taxon>
        <taxon>Arthropoda</taxon>
        <taxon>Hexapoda</taxon>
        <taxon>Insecta</taxon>
        <taxon>Pterygota</taxon>
        <taxon>Palaeoptera</taxon>
        <taxon>Ephemeroptera</taxon>
        <taxon>Pisciforma</taxon>
        <taxon>Baetidae</taxon>
        <taxon>Cloeon</taxon>
    </lineage>
</organism>
<feature type="signal peptide" evidence="1">
    <location>
        <begin position="1"/>
        <end position="25"/>
    </location>
</feature>
<proteinExistence type="predicted"/>
<keyword evidence="1" id="KW-0732">Signal</keyword>
<reference evidence="2 3" key="1">
    <citation type="submission" date="2020-04" db="EMBL/GenBank/DDBJ databases">
        <authorList>
            <person name="Alioto T."/>
            <person name="Alioto T."/>
            <person name="Gomez Garrido J."/>
        </authorList>
    </citation>
    <scope>NUCLEOTIDE SEQUENCE [LARGE SCALE GENOMIC DNA]</scope>
</reference>
<sequence length="78" mass="8497">MVSHGTLCIFFALLIIGATISDASAGCADEASGGTLQSRMNQERVPLQNPSYKSKSITRILAGGRRHYGRRRHIPARK</sequence>
<protein>
    <recommendedName>
        <fullName evidence="4">Secreted protein</fullName>
    </recommendedName>
</protein>
<evidence type="ECO:0000256" key="1">
    <source>
        <dbReference type="SAM" id="SignalP"/>
    </source>
</evidence>
<dbReference type="EMBL" id="CADEPI010000136">
    <property type="protein sequence ID" value="CAB3376905.1"/>
    <property type="molecule type" value="Genomic_DNA"/>
</dbReference>
<evidence type="ECO:0000313" key="2">
    <source>
        <dbReference type="EMBL" id="CAB3376905.1"/>
    </source>
</evidence>
<name>A0A8S1D9J9_9INSE</name>
<comment type="caution">
    <text evidence="2">The sequence shown here is derived from an EMBL/GenBank/DDBJ whole genome shotgun (WGS) entry which is preliminary data.</text>
</comment>
<gene>
    <name evidence="2" type="ORF">CLODIP_2_CD03146</name>
</gene>
<evidence type="ECO:0008006" key="4">
    <source>
        <dbReference type="Google" id="ProtNLM"/>
    </source>
</evidence>
<keyword evidence="3" id="KW-1185">Reference proteome</keyword>
<accession>A0A8S1D9J9</accession>